<accession>A0A1Y2DJX3</accession>
<dbReference type="GeneID" id="63781717"/>
<dbReference type="InParanoid" id="A0A1Y2DJX3"/>
<comment type="caution">
    <text evidence="1">The sequence shown here is derived from an EMBL/GenBank/DDBJ whole genome shotgun (WGS) entry which is preliminary data.</text>
</comment>
<organism evidence="1 2">
    <name type="scientific">Pseudomassariella vexata</name>
    <dbReference type="NCBI Taxonomy" id="1141098"/>
    <lineage>
        <taxon>Eukaryota</taxon>
        <taxon>Fungi</taxon>
        <taxon>Dikarya</taxon>
        <taxon>Ascomycota</taxon>
        <taxon>Pezizomycotina</taxon>
        <taxon>Sordariomycetes</taxon>
        <taxon>Xylariomycetidae</taxon>
        <taxon>Amphisphaeriales</taxon>
        <taxon>Pseudomassariaceae</taxon>
        <taxon>Pseudomassariella</taxon>
    </lineage>
</organism>
<proteinExistence type="predicted"/>
<name>A0A1Y2DJX3_9PEZI</name>
<dbReference type="Proteomes" id="UP000193689">
    <property type="component" value="Unassembled WGS sequence"/>
</dbReference>
<evidence type="ECO:0000313" key="1">
    <source>
        <dbReference type="EMBL" id="ORY59552.1"/>
    </source>
</evidence>
<protein>
    <submittedName>
        <fullName evidence="1">Uncharacterized protein</fullName>
    </submittedName>
</protein>
<reference evidence="1 2" key="1">
    <citation type="submission" date="2016-07" db="EMBL/GenBank/DDBJ databases">
        <title>Pervasive Adenine N6-methylation of Active Genes in Fungi.</title>
        <authorList>
            <consortium name="DOE Joint Genome Institute"/>
            <person name="Mondo S.J."/>
            <person name="Dannebaum R.O."/>
            <person name="Kuo R.C."/>
            <person name="Labutti K."/>
            <person name="Haridas S."/>
            <person name="Kuo A."/>
            <person name="Salamov A."/>
            <person name="Ahrendt S.R."/>
            <person name="Lipzen A."/>
            <person name="Sullivan W."/>
            <person name="Andreopoulos W.B."/>
            <person name="Clum A."/>
            <person name="Lindquist E."/>
            <person name="Daum C."/>
            <person name="Ramamoorthy G.K."/>
            <person name="Gryganskyi A."/>
            <person name="Culley D."/>
            <person name="Magnuson J.K."/>
            <person name="James T.Y."/>
            <person name="O'Malley M.A."/>
            <person name="Stajich J.E."/>
            <person name="Spatafora J.W."/>
            <person name="Visel A."/>
            <person name="Grigoriev I.V."/>
        </authorList>
    </citation>
    <scope>NUCLEOTIDE SEQUENCE [LARGE SCALE GENOMIC DNA]</scope>
    <source>
        <strain evidence="1 2">CBS 129021</strain>
    </source>
</reference>
<dbReference type="RefSeq" id="XP_040712126.1">
    <property type="nucleotide sequence ID" value="XM_040865505.1"/>
</dbReference>
<dbReference type="EMBL" id="MCFJ01000013">
    <property type="protein sequence ID" value="ORY59552.1"/>
    <property type="molecule type" value="Genomic_DNA"/>
</dbReference>
<dbReference type="AlphaFoldDB" id="A0A1Y2DJX3"/>
<gene>
    <name evidence="1" type="ORF">BCR38DRAFT_59156</name>
</gene>
<evidence type="ECO:0000313" key="2">
    <source>
        <dbReference type="Proteomes" id="UP000193689"/>
    </source>
</evidence>
<keyword evidence="2" id="KW-1185">Reference proteome</keyword>
<sequence length="229" mass="25239">MDQSLHCATTLDPSPGPRGTSFQLGACTLLPNIHQHPQASKQLCSTRHDTSTPRVCRLTNTKVGRGKGGCPLCQKKFENSINNVRSAKSVFPKWWVKNVLAAPKHGALRSYAAGLRLGGGHAIALSSLGPPCFDSSRCRRRKRKRQRQIRSGSTKVSLGNMAIWLNLWMGHRSFFLTPFIQPSGQQSRCIDGEDWRDLPGCVVGWPGCPGPMEMAGTFRWPCRAFLALT</sequence>